<organism evidence="1 2">
    <name type="scientific">Corallincola spongiicola</name>
    <dbReference type="NCBI Taxonomy" id="2520508"/>
    <lineage>
        <taxon>Bacteria</taxon>
        <taxon>Pseudomonadati</taxon>
        <taxon>Pseudomonadota</taxon>
        <taxon>Gammaproteobacteria</taxon>
        <taxon>Alteromonadales</taxon>
        <taxon>Psychromonadaceae</taxon>
        <taxon>Corallincola</taxon>
    </lineage>
</organism>
<name>A0ABY1WTM0_9GAMM</name>
<dbReference type="NCBIfam" id="TIGR03347">
    <property type="entry name" value="VI_chp_1"/>
    <property type="match status" value="1"/>
</dbReference>
<dbReference type="Proteomes" id="UP000292544">
    <property type="component" value="Unassembled WGS sequence"/>
</dbReference>
<dbReference type="PANTHER" id="PTHR35564">
    <property type="match status" value="1"/>
</dbReference>
<proteinExistence type="predicted"/>
<dbReference type="PANTHER" id="PTHR35564:SF4">
    <property type="entry name" value="CYTOPLASMIC PROTEIN"/>
    <property type="match status" value="1"/>
</dbReference>
<accession>A0ABY1WTM0</accession>
<comment type="caution">
    <text evidence="1">The sequence shown here is derived from an EMBL/GenBank/DDBJ whole genome shotgun (WGS) entry which is preliminary data.</text>
</comment>
<evidence type="ECO:0000313" key="1">
    <source>
        <dbReference type="EMBL" id="TAA48090.1"/>
    </source>
</evidence>
<dbReference type="Pfam" id="PF06996">
    <property type="entry name" value="T6SS_TssG"/>
    <property type="match status" value="1"/>
</dbReference>
<keyword evidence="2" id="KW-1185">Reference proteome</keyword>
<evidence type="ECO:0000313" key="2">
    <source>
        <dbReference type="Proteomes" id="UP000292544"/>
    </source>
</evidence>
<gene>
    <name evidence="1" type="primary">tssG</name>
    <name evidence="1" type="ORF">EXY25_02285</name>
</gene>
<sequence length="340" mass="38458">MACSFWWSAFAMNLNELAKNTHHYDFFETVRYIQKQWRGADEVHWIGTDSLPSKELVRFKTSQHLGVPSHSVENVHIGPYLIRSHKRVKLQTALFGLTGVNGVLPKHYSELVMQRIKNKDTAMAEFYDLFNHRVLSLFFRAWEKYRVPVAYENKPNGQRKTLDDVMHAFAGGSTSLEAYYGGLFANKIRNAKSLQNILEDLSGSVVSVKQFVGRWLSLREEEQTRLAGRLQPEGQYAALGMGATIGKKVWDTSSAIDIEFHVDSMEKARALLPGMKLFMAVKRISERYLPAGMKVRWRMTAQYGDLPSAVLGSRSPGLGQGAGLQVRSQRLTEQTTITIA</sequence>
<dbReference type="InterPro" id="IPR010732">
    <property type="entry name" value="T6SS_TssG-like"/>
</dbReference>
<protein>
    <submittedName>
        <fullName evidence="1">Type VI secretion system baseplate subunit TssG</fullName>
    </submittedName>
</protein>
<reference evidence="2" key="1">
    <citation type="submission" date="2019-02" db="EMBL/GenBank/DDBJ databases">
        <title>Draft genome sequence of Muricauda sp. 176CP4-71.</title>
        <authorList>
            <person name="Park J.-S."/>
        </authorList>
    </citation>
    <scope>NUCLEOTIDE SEQUENCE [LARGE SCALE GENOMIC DNA]</scope>
    <source>
        <strain evidence="2">176GS2-150</strain>
    </source>
</reference>
<dbReference type="EMBL" id="SHLY01000001">
    <property type="protein sequence ID" value="TAA48090.1"/>
    <property type="molecule type" value="Genomic_DNA"/>
</dbReference>